<protein>
    <submittedName>
        <fullName evidence="25">NACHT, LRR and PYD domains-containing protein 12-like isoform X1</fullName>
    </submittedName>
</protein>
<keyword evidence="9" id="KW-0433">Leucine-rich repeat</keyword>
<dbReference type="Proteomes" id="UP001178508">
    <property type="component" value="Chromosome 3"/>
</dbReference>
<evidence type="ECO:0000259" key="22">
    <source>
        <dbReference type="PROSITE" id="PS50209"/>
    </source>
</evidence>
<dbReference type="InterPro" id="IPR001315">
    <property type="entry name" value="CARD"/>
</dbReference>
<evidence type="ECO:0000256" key="13">
    <source>
        <dbReference type="ARBA" id="ARBA00022840"/>
    </source>
</evidence>
<dbReference type="Gene3D" id="3.40.50.300">
    <property type="entry name" value="P-loop containing nucleotide triphosphate hydrolases"/>
    <property type="match status" value="1"/>
</dbReference>
<dbReference type="PANTHER" id="PTHR24106">
    <property type="entry name" value="NACHT, LRR AND CARD DOMAINS-CONTAINING"/>
    <property type="match status" value="1"/>
</dbReference>
<keyword evidence="7" id="KW-0399">Innate immunity</keyword>
<evidence type="ECO:0000256" key="10">
    <source>
        <dbReference type="ARBA" id="ARBA00022670"/>
    </source>
</evidence>
<dbReference type="FunFam" id="3.40.50.300:FF:000210">
    <property type="entry name" value="Si:dkey-16p6.1"/>
    <property type="match status" value="1"/>
</dbReference>
<comment type="subcellular location">
    <subcellularLocation>
        <location evidence="2">Basolateral cell membrane</location>
    </subcellularLocation>
    <subcellularLocation>
        <location evidence="3">Cell membrane</location>
        <topology evidence="3">Lipid-anchor</topology>
    </subcellularLocation>
    <subcellularLocation>
        <location evidence="1">Inflammasome</location>
    </subcellularLocation>
</comment>
<dbReference type="Pfam" id="PF05729">
    <property type="entry name" value="NACHT"/>
    <property type="match status" value="1"/>
</dbReference>
<evidence type="ECO:0000256" key="14">
    <source>
        <dbReference type="ARBA" id="ARBA00022843"/>
    </source>
</evidence>
<dbReference type="InterPro" id="IPR041267">
    <property type="entry name" value="NLRP_HD2"/>
</dbReference>
<evidence type="ECO:0000259" key="24">
    <source>
        <dbReference type="PROSITE" id="PS51830"/>
    </source>
</evidence>
<keyword evidence="16" id="KW-0472">Membrane</keyword>
<keyword evidence="15" id="KW-0391">Immunity</keyword>
<dbReference type="PROSITE" id="PS50837">
    <property type="entry name" value="NACHT"/>
    <property type="match status" value="1"/>
</dbReference>
<dbReference type="Pfam" id="PF23679">
    <property type="entry name" value="UPA-FIIND"/>
    <property type="match status" value="1"/>
</dbReference>
<evidence type="ECO:0000256" key="19">
    <source>
        <dbReference type="ARBA" id="ARBA00023288"/>
    </source>
</evidence>
<dbReference type="PROSITE" id="PS50209">
    <property type="entry name" value="CARD"/>
    <property type="match status" value="1"/>
</dbReference>
<dbReference type="InterPro" id="IPR011029">
    <property type="entry name" value="DEATH-like_dom_sf"/>
</dbReference>
<dbReference type="SMART" id="SM00368">
    <property type="entry name" value="LRR_RI"/>
    <property type="match status" value="4"/>
</dbReference>
<gene>
    <name evidence="25" type="ORF">XNOV1_A014153</name>
</gene>
<dbReference type="GO" id="GO:0042981">
    <property type="term" value="P:regulation of apoptotic process"/>
    <property type="evidence" value="ECO:0007669"/>
    <property type="project" value="InterPro"/>
</dbReference>
<dbReference type="InterPro" id="IPR006574">
    <property type="entry name" value="PRY"/>
</dbReference>
<keyword evidence="19" id="KW-0449">Lipoprotein</keyword>
<evidence type="ECO:0000256" key="15">
    <source>
        <dbReference type="ARBA" id="ARBA00022859"/>
    </source>
</evidence>
<dbReference type="InterPro" id="IPR032675">
    <property type="entry name" value="LRR_dom_sf"/>
</dbReference>
<evidence type="ECO:0000259" key="21">
    <source>
        <dbReference type="PROSITE" id="PS50188"/>
    </source>
</evidence>
<evidence type="ECO:0000256" key="11">
    <source>
        <dbReference type="ARBA" id="ARBA00022737"/>
    </source>
</evidence>
<dbReference type="GO" id="GO:0008233">
    <property type="term" value="F:peptidase activity"/>
    <property type="evidence" value="ECO:0007669"/>
    <property type="project" value="UniProtKB-KW"/>
</dbReference>
<dbReference type="InterPro" id="IPR051261">
    <property type="entry name" value="NLR"/>
</dbReference>
<evidence type="ECO:0000256" key="4">
    <source>
        <dbReference type="ARBA" id="ARBA00008665"/>
    </source>
</evidence>
<evidence type="ECO:0000313" key="26">
    <source>
        <dbReference type="Proteomes" id="UP001178508"/>
    </source>
</evidence>
<keyword evidence="14" id="KW-0832">Ubl conjugation</keyword>
<evidence type="ECO:0000256" key="2">
    <source>
        <dbReference type="ARBA" id="ARBA00004187"/>
    </source>
</evidence>
<evidence type="ECO:0000256" key="16">
    <source>
        <dbReference type="ARBA" id="ARBA00023136"/>
    </source>
</evidence>
<dbReference type="GO" id="GO:0012501">
    <property type="term" value="P:programmed cell death"/>
    <property type="evidence" value="ECO:0007669"/>
    <property type="project" value="UniProtKB-KW"/>
</dbReference>
<evidence type="ECO:0000256" key="9">
    <source>
        <dbReference type="ARBA" id="ARBA00022614"/>
    </source>
</evidence>
<dbReference type="GO" id="GO:0061702">
    <property type="term" value="C:canonical inflammasome complex"/>
    <property type="evidence" value="ECO:0007669"/>
    <property type="project" value="UniProtKB-SubCell"/>
</dbReference>
<evidence type="ECO:0000256" key="20">
    <source>
        <dbReference type="ARBA" id="ARBA00038296"/>
    </source>
</evidence>
<evidence type="ECO:0000256" key="1">
    <source>
        <dbReference type="ARBA" id="ARBA00004110"/>
    </source>
</evidence>
<dbReference type="Gene3D" id="3.80.10.10">
    <property type="entry name" value="Ribonuclease Inhibitor"/>
    <property type="match status" value="2"/>
</dbReference>
<dbReference type="GO" id="GO:0005524">
    <property type="term" value="F:ATP binding"/>
    <property type="evidence" value="ECO:0007669"/>
    <property type="project" value="UniProtKB-KW"/>
</dbReference>
<keyword evidence="12" id="KW-0547">Nucleotide-binding</keyword>
<keyword evidence="18" id="KW-1271">Inflammasome</keyword>
<evidence type="ECO:0000256" key="6">
    <source>
        <dbReference type="ARBA" id="ARBA00022490"/>
    </source>
</evidence>
<dbReference type="PROSITE" id="PS51830">
    <property type="entry name" value="FIIND"/>
    <property type="match status" value="1"/>
</dbReference>
<keyword evidence="10" id="KW-0645">Protease</keyword>
<keyword evidence="26" id="KW-1185">Reference proteome</keyword>
<dbReference type="Pfam" id="PF00619">
    <property type="entry name" value="CARD"/>
    <property type="match status" value="1"/>
</dbReference>
<dbReference type="InterPro" id="IPR027417">
    <property type="entry name" value="P-loop_NTPase"/>
</dbReference>
<dbReference type="Pfam" id="PF13765">
    <property type="entry name" value="PRY"/>
    <property type="match status" value="1"/>
</dbReference>
<reference evidence="25" key="1">
    <citation type="submission" date="2023-08" db="EMBL/GenBank/DDBJ databases">
        <authorList>
            <person name="Alioto T."/>
            <person name="Alioto T."/>
            <person name="Gomez Garrido J."/>
        </authorList>
    </citation>
    <scope>NUCLEOTIDE SEQUENCE</scope>
</reference>
<evidence type="ECO:0000256" key="17">
    <source>
        <dbReference type="ARBA" id="ARBA00023139"/>
    </source>
</evidence>
<evidence type="ECO:0000313" key="25">
    <source>
        <dbReference type="EMBL" id="CAJ1053849.1"/>
    </source>
</evidence>
<dbReference type="Pfam" id="PF13516">
    <property type="entry name" value="LRR_6"/>
    <property type="match status" value="3"/>
</dbReference>
<dbReference type="InterPro" id="IPR013320">
    <property type="entry name" value="ConA-like_dom_sf"/>
</dbReference>
<comment type="similarity">
    <text evidence="20">Belongs to the NOD1-NOD2 family.</text>
</comment>
<dbReference type="GO" id="GO:0016323">
    <property type="term" value="C:basolateral plasma membrane"/>
    <property type="evidence" value="ECO:0007669"/>
    <property type="project" value="UniProtKB-SubCell"/>
</dbReference>
<dbReference type="GO" id="GO:0006508">
    <property type="term" value="P:proteolysis"/>
    <property type="evidence" value="ECO:0007669"/>
    <property type="project" value="UniProtKB-KW"/>
</dbReference>
<dbReference type="PROSITE" id="PS50188">
    <property type="entry name" value="B302_SPRY"/>
    <property type="match status" value="1"/>
</dbReference>
<dbReference type="Pfam" id="PF00622">
    <property type="entry name" value="SPRY"/>
    <property type="match status" value="1"/>
</dbReference>
<dbReference type="SUPFAM" id="SSF52047">
    <property type="entry name" value="RNI-like"/>
    <property type="match status" value="1"/>
</dbReference>
<dbReference type="InterPro" id="IPR001870">
    <property type="entry name" value="B30.2/SPRY"/>
</dbReference>
<dbReference type="InterPro" id="IPR025307">
    <property type="entry name" value="FIIND_dom"/>
</dbReference>
<dbReference type="SMART" id="SM01288">
    <property type="entry name" value="FISNA"/>
    <property type="match status" value="1"/>
</dbReference>
<feature type="domain" description="FIIND" evidence="24">
    <location>
        <begin position="1067"/>
        <end position="1337"/>
    </location>
</feature>
<dbReference type="Pfam" id="PF17779">
    <property type="entry name" value="WHD_NOD2"/>
    <property type="match status" value="1"/>
</dbReference>
<keyword evidence="8" id="KW-1210">Necrosis</keyword>
<dbReference type="Gene3D" id="2.60.120.920">
    <property type="match status" value="1"/>
</dbReference>
<dbReference type="SMART" id="SM00449">
    <property type="entry name" value="SPRY"/>
    <property type="match status" value="1"/>
</dbReference>
<evidence type="ECO:0000256" key="12">
    <source>
        <dbReference type="ARBA" id="ARBA00022741"/>
    </source>
</evidence>
<dbReference type="InterPro" id="IPR003877">
    <property type="entry name" value="SPRY_dom"/>
</dbReference>
<keyword evidence="17" id="KW-0564">Palmitate</keyword>
<dbReference type="EMBL" id="OY660866">
    <property type="protein sequence ID" value="CAJ1053849.1"/>
    <property type="molecule type" value="Genomic_DNA"/>
</dbReference>
<dbReference type="Gene3D" id="1.10.533.10">
    <property type="entry name" value="Death Domain, Fas"/>
    <property type="match status" value="1"/>
</dbReference>
<feature type="domain" description="CARD" evidence="22">
    <location>
        <begin position="1343"/>
        <end position="1433"/>
    </location>
</feature>
<sequence length="1433" mass="164037">MEKHQITESVKQKLKAHLREKFTFIKEGTSTDHSRLENIYTRLFITGEKVDYGRQVHEILNHFKLPDKRSPFSHYEEINSFDIFKPGRNIFQQQQTKDGTIRRVMMKGIAGIGKTLAVQNFSLNWAEGKSNQHIDFIFVLPFRELNMLKEGEYTLLQLLLPFYPELRQFKNAQQLFEKQVLLIFDGLDESRFPLDFDGGARVIEPDKAATVDVLLTNLIKGNLLPNALLWITSRPAAVGQIPSKYIDQVTEVQGFTEQQKEEYFEKRFSTADQADEVLSCLKGMVSFYFMGHIPIFCWILAEVFKKGWDDQRSPRITTMTELYIYYLIIQTQRTEQKYGVSKKAQKKKKKRKSAERKSMIFNLSKLAFEQLQKGNIIFYEEDLRECGINSDRASVFCGFCSEILKQEYGLYKEKLFSFVHLSFQEFLAALYFFHCCVTKDISAVRSFLEVDPTDLSLLELQKRVIDKALKSEKGQLDLFLCFFLGFSLESNQTMLQSVLPQMKSDSETVEELREYLRNFHAGNIPQERCMNLFLCKNELKEERFQDDIRMFLETGAILSPIDCAVLSTMLQISGELVEELDLTKCVTPPYGTEKLVMRMNQCKKAVLRSDCLEKDCLDVLLSILQSPDSHLRELHLLCLANANVPLPHVILDVVGDPVCKLHTLRLSGLTLDFEHCHTLACILQSKQSSLRALDLANCMYSYQQDHSGYYLRKLEEKENYEEFEDELTLLTFIPAGLIGPVCKLEKFSMSGCRLTDKCCQVFASVLSSNSQLRELDLSQNNLQDSGVCLLSAGLGSSKCRLEKLRLSHCGITEEGCASLASALRTNPSHLRELDLSYNHPGEAGVQLLSERLEDPECKLEKLNVDYNEEFWTNLQLLNKYVCDLTLDPNTVHKKLLLSESEKKVTSTYNEEPYPDHPERFDLLSQVMCREGLTGRCYWEVEWWGIGTVGVAYKNLERKGHLTPNIRVNNKAWISNDSRSDGFSFNHGRSETFIPVPIIDMKAFMARQRRLGLFLDWSAGSLSFFSLFGDKKTHLHTFHTTFTEPLYPVFDVSFGHVNISTAELSGMDDSKFIFTPEVMKEKLGISYRFTFHCEGVFECSLTKLVFKVNQYGEAFYKTLIWDETLLEQAHKVPAGPLYSIECSQDSIRQLHLPDCEPEPGLLSEGLSVVHITDDGMSVIQPLEITDTHVVVETPHLSIFGLIKNFFTGPVLGQVLLFLQPAYRGMLPLGVILLPKTVPLPEVKAQYEDCKYIRVTSNCRLLRNWDYSLHSDPEGYTIQPPTAEFFENYGPNYHMTFEVTLTTGTEEVTLMVRDPDDTQVWRYRLKPPALSSSASQEDNESRMSSNASAVEELQRVRTQFINRMSDSGLNKLLDELLHFQVLNDTEDEAARVKPRADKARIVIDMVRKKGTEASQKMIDILSSSDPFLCSELSLT</sequence>
<dbReference type="SUPFAM" id="SSF47986">
    <property type="entry name" value="DEATH domain"/>
    <property type="match status" value="1"/>
</dbReference>
<dbReference type="InterPro" id="IPR003879">
    <property type="entry name" value="Butyrophylin_SPRY"/>
</dbReference>
<feature type="domain" description="B30.2/SPRY" evidence="21">
    <location>
        <begin position="864"/>
        <end position="1065"/>
    </location>
</feature>
<evidence type="ECO:0000256" key="18">
    <source>
        <dbReference type="ARBA" id="ARBA00023233"/>
    </source>
</evidence>
<dbReference type="Pfam" id="PF14484">
    <property type="entry name" value="FISNA"/>
    <property type="match status" value="1"/>
</dbReference>
<dbReference type="SMART" id="SM00589">
    <property type="entry name" value="PRY"/>
    <property type="match status" value="1"/>
</dbReference>
<dbReference type="InterPro" id="IPR043136">
    <property type="entry name" value="B30.2/SPRY_sf"/>
</dbReference>
<dbReference type="Pfam" id="PF13553">
    <property type="entry name" value="FIIND"/>
    <property type="match status" value="1"/>
</dbReference>
<keyword evidence="5" id="KW-1003">Cell membrane</keyword>
<evidence type="ECO:0000259" key="23">
    <source>
        <dbReference type="PROSITE" id="PS50837"/>
    </source>
</evidence>
<evidence type="ECO:0000256" key="8">
    <source>
        <dbReference type="ARBA" id="ARBA00022590"/>
    </source>
</evidence>
<dbReference type="PRINTS" id="PR01407">
    <property type="entry name" value="BUTYPHLNCDUF"/>
</dbReference>
<dbReference type="SUPFAM" id="SSF52540">
    <property type="entry name" value="P-loop containing nucleoside triphosphate hydrolases"/>
    <property type="match status" value="1"/>
</dbReference>
<keyword evidence="6" id="KW-0963">Cytoplasm</keyword>
<name>A0AAV1EZ00_XYRNO</name>
<dbReference type="InterPro" id="IPR007111">
    <property type="entry name" value="NACHT_NTPase"/>
</dbReference>
<keyword evidence="13" id="KW-0067">ATP-binding</keyword>
<dbReference type="InterPro" id="IPR029495">
    <property type="entry name" value="NACHT-assoc"/>
</dbReference>
<dbReference type="InterPro" id="IPR001611">
    <property type="entry name" value="Leu-rich_rpt"/>
</dbReference>
<dbReference type="InterPro" id="IPR041075">
    <property type="entry name" value="NOD1/2_WH"/>
</dbReference>
<evidence type="ECO:0000256" key="7">
    <source>
        <dbReference type="ARBA" id="ARBA00022588"/>
    </source>
</evidence>
<evidence type="ECO:0000256" key="5">
    <source>
        <dbReference type="ARBA" id="ARBA00022475"/>
    </source>
</evidence>
<feature type="domain" description="NACHT" evidence="23">
    <location>
        <begin position="102"/>
        <end position="237"/>
    </location>
</feature>
<organism evidence="25 26">
    <name type="scientific">Xyrichtys novacula</name>
    <name type="common">Pearly razorfish</name>
    <name type="synonym">Hemipteronotus novacula</name>
    <dbReference type="NCBI Taxonomy" id="13765"/>
    <lineage>
        <taxon>Eukaryota</taxon>
        <taxon>Metazoa</taxon>
        <taxon>Chordata</taxon>
        <taxon>Craniata</taxon>
        <taxon>Vertebrata</taxon>
        <taxon>Euteleostomi</taxon>
        <taxon>Actinopterygii</taxon>
        <taxon>Neopterygii</taxon>
        <taxon>Teleostei</taxon>
        <taxon>Neoteleostei</taxon>
        <taxon>Acanthomorphata</taxon>
        <taxon>Eupercaria</taxon>
        <taxon>Labriformes</taxon>
        <taxon>Labridae</taxon>
        <taxon>Xyrichtys</taxon>
    </lineage>
</organism>
<proteinExistence type="inferred from homology"/>
<dbReference type="Pfam" id="PF17776">
    <property type="entry name" value="NLRC4_HD2"/>
    <property type="match status" value="1"/>
</dbReference>
<keyword evidence="11" id="KW-0677">Repeat</keyword>
<dbReference type="SUPFAM" id="SSF49899">
    <property type="entry name" value="Concanavalin A-like lectins/glucanases"/>
    <property type="match status" value="1"/>
</dbReference>
<accession>A0AAV1EZ00</accession>
<dbReference type="GO" id="GO:0045087">
    <property type="term" value="P:innate immune response"/>
    <property type="evidence" value="ECO:0007669"/>
    <property type="project" value="UniProtKB-KW"/>
</dbReference>
<comment type="similarity">
    <text evidence="4">Belongs to the NLRP family.</text>
</comment>
<evidence type="ECO:0000256" key="3">
    <source>
        <dbReference type="ARBA" id="ARBA00004193"/>
    </source>
</evidence>
<keyword evidence="10" id="KW-0378">Hydrolase</keyword>